<evidence type="ECO:0000256" key="1">
    <source>
        <dbReference type="ARBA" id="ARBA00022729"/>
    </source>
</evidence>
<sequence length="395" mass="42080">MSLVNNIDFLRRLPKLNGFSGLGAYAQGATAAVPTPLVETSEFGSNPGALKMFSFVPAQLARSPALVVVLHGCGQTAASYDLGAGWSTLAEHYGFALLMPEQQSTNNGNTCFNWFNPDDIARGSGEASSIRQMIGHMAVTHKIDLRRIHVTGLSAGGAMASVMLATYPDVFASGAIIAGLPFGVANDLREALQAMMQGSALSAPELGDRVRKASNYNGDWPKISVWHGSADRTVVPANADAIVRQWLDLHGLPPTAMSKAMVDGYPREVWWNADGQTLVESYTITDMAHGTPLGLAGNDQRYGVEGAFLIEAGISSSYHIASFFGLTDQVRQPHIAPTGVPRERADTISMTIPVPAAEPEPVAGRRSSRPRAPRSNRVNVSRVITRALTAAGLMK</sequence>
<reference evidence="4" key="1">
    <citation type="submission" date="2019-02" db="EMBL/GenBank/DDBJ databases">
        <authorList>
            <person name="Pothier F.J."/>
        </authorList>
    </citation>
    <scope>NUCLEOTIDE SEQUENCE</scope>
    <source>
        <strain evidence="4">CI-1B</strain>
    </source>
</reference>
<dbReference type="InterPro" id="IPR050955">
    <property type="entry name" value="Plant_Biomass_Hydrol_Est"/>
</dbReference>
<protein>
    <recommendedName>
        <fullName evidence="6">Esterase PHB depolymerase</fullName>
    </recommendedName>
</protein>
<keyword evidence="2" id="KW-0378">Hydrolase</keyword>
<dbReference type="Gene3D" id="3.40.50.1820">
    <property type="entry name" value="alpha/beta hydrolase"/>
    <property type="match status" value="1"/>
</dbReference>
<evidence type="ECO:0000313" key="4">
    <source>
        <dbReference type="EMBL" id="VIO80764.1"/>
    </source>
</evidence>
<dbReference type="SUPFAM" id="SSF53474">
    <property type="entry name" value="alpha/beta-Hydrolases"/>
    <property type="match status" value="2"/>
</dbReference>
<dbReference type="NCBIfam" id="TIGR01840">
    <property type="entry name" value="esterase_phb"/>
    <property type="match status" value="1"/>
</dbReference>
<dbReference type="EMBL" id="CAADFC020000043">
    <property type="protein sequence ID" value="VIO80764.1"/>
    <property type="molecule type" value="Genomic_DNA"/>
</dbReference>
<dbReference type="InterPro" id="IPR010126">
    <property type="entry name" value="Esterase_phb"/>
</dbReference>
<proteinExistence type="predicted"/>
<gene>
    <name evidence="4" type="ORF">CI1B_85420</name>
</gene>
<evidence type="ECO:0000256" key="3">
    <source>
        <dbReference type="SAM" id="MobiDB-lite"/>
    </source>
</evidence>
<keyword evidence="1" id="KW-0732">Signal</keyword>
<dbReference type="InterPro" id="IPR029058">
    <property type="entry name" value="AB_hydrolase_fold"/>
</dbReference>
<dbReference type="PANTHER" id="PTHR43037">
    <property type="entry name" value="UNNAMED PRODUCT-RELATED"/>
    <property type="match status" value="1"/>
</dbReference>
<comment type="caution">
    <text evidence="4">The sequence shown here is derived from an EMBL/GenBank/DDBJ whole genome shotgun (WGS) entry which is preliminary data.</text>
</comment>
<evidence type="ECO:0000256" key="2">
    <source>
        <dbReference type="ARBA" id="ARBA00022801"/>
    </source>
</evidence>
<feature type="compositionally biased region" description="Low complexity" evidence="3">
    <location>
        <begin position="354"/>
        <end position="365"/>
    </location>
</feature>
<organism evidence="4 5">
    <name type="scientific">Bradyrhizobium ivorense</name>
    <dbReference type="NCBI Taxonomy" id="2511166"/>
    <lineage>
        <taxon>Bacteria</taxon>
        <taxon>Pseudomonadati</taxon>
        <taxon>Pseudomonadota</taxon>
        <taxon>Alphaproteobacteria</taxon>
        <taxon>Hyphomicrobiales</taxon>
        <taxon>Nitrobacteraceae</taxon>
        <taxon>Bradyrhizobium</taxon>
    </lineage>
</organism>
<feature type="region of interest" description="Disordered" evidence="3">
    <location>
        <begin position="354"/>
        <end position="377"/>
    </location>
</feature>
<evidence type="ECO:0000313" key="5">
    <source>
        <dbReference type="Proteomes" id="UP000328092"/>
    </source>
</evidence>
<dbReference type="GO" id="GO:0016787">
    <property type="term" value="F:hydrolase activity"/>
    <property type="evidence" value="ECO:0007669"/>
    <property type="project" value="UniProtKB-KW"/>
</dbReference>
<dbReference type="AlphaFoldDB" id="A0A508U1X4"/>
<name>A0A508U1X4_9BRAD</name>
<evidence type="ECO:0008006" key="6">
    <source>
        <dbReference type="Google" id="ProtNLM"/>
    </source>
</evidence>
<keyword evidence="5" id="KW-1185">Reference proteome</keyword>
<dbReference type="GO" id="GO:0005576">
    <property type="term" value="C:extracellular region"/>
    <property type="evidence" value="ECO:0007669"/>
    <property type="project" value="InterPro"/>
</dbReference>
<dbReference type="Pfam" id="PF10503">
    <property type="entry name" value="Esterase_PHB"/>
    <property type="match status" value="1"/>
</dbReference>
<dbReference type="RefSeq" id="WP_172628417.1">
    <property type="nucleotide sequence ID" value="NZ_CAADFC020000043.1"/>
</dbReference>
<dbReference type="Proteomes" id="UP000328092">
    <property type="component" value="Unassembled WGS sequence"/>
</dbReference>
<accession>A0A508U1X4</accession>
<dbReference type="PANTHER" id="PTHR43037:SF1">
    <property type="entry name" value="BLL1128 PROTEIN"/>
    <property type="match status" value="1"/>
</dbReference>